<keyword evidence="3" id="KW-0175">Coiled coil</keyword>
<feature type="region of interest" description="Disordered" evidence="4">
    <location>
        <begin position="49"/>
        <end position="86"/>
    </location>
</feature>
<reference evidence="5" key="3">
    <citation type="submission" date="2025-09" db="UniProtKB">
        <authorList>
            <consortium name="Ensembl"/>
        </authorList>
    </citation>
    <scope>IDENTIFICATION</scope>
</reference>
<dbReference type="PANTHER" id="PTHR22012:SF2">
    <property type="entry name" value="FIBROUS SHEATH-INTERACTING PROTEIN 1"/>
    <property type="match status" value="1"/>
</dbReference>
<reference evidence="5" key="2">
    <citation type="submission" date="2025-08" db="UniProtKB">
        <authorList>
            <consortium name="Ensembl"/>
        </authorList>
    </citation>
    <scope>IDENTIFICATION</scope>
</reference>
<reference evidence="5 6" key="1">
    <citation type="journal article" date="2021" name="G3 (Bethesda)">
        <title>Improved contiguity of the threespine stickleback genome using long-read sequencing.</title>
        <authorList>
            <person name="Nath S."/>
            <person name="Shaw D.E."/>
            <person name="White M.A."/>
        </authorList>
    </citation>
    <scope>NUCLEOTIDE SEQUENCE [LARGE SCALE GENOMIC DNA]</scope>
    <source>
        <strain evidence="5 6">Lake Benthic</strain>
    </source>
</reference>
<accession>A0AAQ4RM29</accession>
<dbReference type="PRINTS" id="PR02075">
    <property type="entry name" value="FIBSHEATHIP1"/>
</dbReference>
<dbReference type="Ensembl" id="ENSGACT00000072823.1">
    <property type="protein sequence ID" value="ENSGACP00000063747.1"/>
    <property type="gene ID" value="ENSGACG00000006007.2"/>
</dbReference>
<dbReference type="GeneTree" id="ENSGT00390000013879"/>
<name>A0AAQ4RM29_GASAC</name>
<feature type="compositionally biased region" description="Low complexity" evidence="4">
    <location>
        <begin position="15"/>
        <end position="28"/>
    </location>
</feature>
<dbReference type="Pfam" id="PF15554">
    <property type="entry name" value="FSIP1"/>
    <property type="match status" value="1"/>
</dbReference>
<dbReference type="PANTHER" id="PTHR22012">
    <property type="entry name" value="FIBROUS SHEATH INTERACTING PROTEIN 1"/>
    <property type="match status" value="1"/>
</dbReference>
<evidence type="ECO:0000256" key="4">
    <source>
        <dbReference type="SAM" id="MobiDB-lite"/>
    </source>
</evidence>
<evidence type="ECO:0000313" key="5">
    <source>
        <dbReference type="Ensembl" id="ENSGACP00000063747.1"/>
    </source>
</evidence>
<dbReference type="Proteomes" id="UP000007635">
    <property type="component" value="Chromosome XV"/>
</dbReference>
<evidence type="ECO:0000256" key="3">
    <source>
        <dbReference type="ARBA" id="ARBA00023054"/>
    </source>
</evidence>
<proteinExistence type="inferred from homology"/>
<organism evidence="5 6">
    <name type="scientific">Gasterosteus aculeatus aculeatus</name>
    <name type="common">three-spined stickleback</name>
    <dbReference type="NCBI Taxonomy" id="481459"/>
    <lineage>
        <taxon>Eukaryota</taxon>
        <taxon>Metazoa</taxon>
        <taxon>Chordata</taxon>
        <taxon>Craniata</taxon>
        <taxon>Vertebrata</taxon>
        <taxon>Euteleostomi</taxon>
        <taxon>Actinopterygii</taxon>
        <taxon>Neopterygii</taxon>
        <taxon>Teleostei</taxon>
        <taxon>Neoteleostei</taxon>
        <taxon>Acanthomorphata</taxon>
        <taxon>Eupercaria</taxon>
        <taxon>Perciformes</taxon>
        <taxon>Cottioidei</taxon>
        <taxon>Gasterosteales</taxon>
        <taxon>Gasterosteidae</taxon>
        <taxon>Gasterosteus</taxon>
    </lineage>
</organism>
<comment type="similarity">
    <text evidence="1">Belongs to the FSIP1 family.</text>
</comment>
<evidence type="ECO:0000256" key="1">
    <source>
        <dbReference type="ARBA" id="ARBA00010495"/>
    </source>
</evidence>
<dbReference type="AlphaFoldDB" id="A0AAQ4RM29"/>
<feature type="region of interest" description="Disordered" evidence="4">
    <location>
        <begin position="1"/>
        <end position="33"/>
    </location>
</feature>
<feature type="compositionally biased region" description="Basic and acidic residues" evidence="4">
    <location>
        <begin position="68"/>
        <end position="86"/>
    </location>
</feature>
<protein>
    <recommendedName>
        <fullName evidence="2">Fibrous sheath-interacting protein 1</fullName>
    </recommendedName>
</protein>
<evidence type="ECO:0000313" key="6">
    <source>
        <dbReference type="Proteomes" id="UP000007635"/>
    </source>
</evidence>
<keyword evidence="6" id="KW-1185">Reference proteome</keyword>
<feature type="region of interest" description="Disordered" evidence="4">
    <location>
        <begin position="175"/>
        <end position="205"/>
    </location>
</feature>
<dbReference type="InterPro" id="IPR026246">
    <property type="entry name" value="Fsip1"/>
</dbReference>
<evidence type="ECO:0000256" key="2">
    <source>
        <dbReference type="ARBA" id="ARBA00019480"/>
    </source>
</evidence>
<sequence>MEIIRGSLDDISRPASSDQTSSRASSLALPHSDRMGRITPFSLVVLTKDDADIESRSEGTTTASSARGPDKIQDPVKVGDERNEDSRLRRAMDEMRRLDEILSAKICTEKQVKRQRKELQAKLWQEFLQNKPEGHSEGAQETMNTRLFWALEASTGIEDEDDFVPLFETQVPDCDKKSDGWMESSEVRGGDAGGEQLEGSLCGASPSRKKQKDFVKRNIELVIGEGDQVVLTRGEKEHLAELLEGVDGGDEDGAGDADSQEDVWAVSVRTGQGYTPEPSDLQQLTDIDSKIRLLLPAGDLLSARSSYANRSMCQSFGGRGSEAGWKCYGDLQPGETVLQDIKERRGQERRLHEIQQQLEMLNQGQEMTVSSKQLLVFTHTHTHTHTHIFPPFLHFPSPVASLVSAQQRVLPVDTILRY</sequence>
<feature type="compositionally biased region" description="Basic and acidic residues" evidence="4">
    <location>
        <begin position="175"/>
        <end position="189"/>
    </location>
</feature>